<dbReference type="Pfam" id="PF01244">
    <property type="entry name" value="Peptidase_M19"/>
    <property type="match status" value="1"/>
</dbReference>
<dbReference type="PANTHER" id="PTHR10443">
    <property type="entry name" value="MICROSOMAL DIPEPTIDASE"/>
    <property type="match status" value="1"/>
</dbReference>
<name>A0A9D9IWD7_9BACT</name>
<dbReference type="PANTHER" id="PTHR10443:SF12">
    <property type="entry name" value="DIPEPTIDASE"/>
    <property type="match status" value="1"/>
</dbReference>
<dbReference type="SUPFAM" id="SSF51556">
    <property type="entry name" value="Metallo-dependent hydrolases"/>
    <property type="match status" value="1"/>
</dbReference>
<dbReference type="AlphaFoldDB" id="A0A9D9IWD7"/>
<dbReference type="CDD" id="cd01301">
    <property type="entry name" value="rDP_like"/>
    <property type="match status" value="1"/>
</dbReference>
<organism evidence="1 2">
    <name type="scientific">Candidatus Cryptobacteroides excrementipullorum</name>
    <dbReference type="NCBI Taxonomy" id="2840761"/>
    <lineage>
        <taxon>Bacteria</taxon>
        <taxon>Pseudomonadati</taxon>
        <taxon>Bacteroidota</taxon>
        <taxon>Bacteroidia</taxon>
        <taxon>Bacteroidales</taxon>
        <taxon>Candidatus Cryptobacteroides</taxon>
    </lineage>
</organism>
<dbReference type="PROSITE" id="PS51365">
    <property type="entry name" value="RENAL_DIPEPTIDASE_2"/>
    <property type="match status" value="1"/>
</dbReference>
<evidence type="ECO:0000313" key="2">
    <source>
        <dbReference type="Proteomes" id="UP000823771"/>
    </source>
</evidence>
<dbReference type="GO" id="GO:0006508">
    <property type="term" value="P:proteolysis"/>
    <property type="evidence" value="ECO:0007669"/>
    <property type="project" value="InterPro"/>
</dbReference>
<dbReference type="Proteomes" id="UP000823771">
    <property type="component" value="Unassembled WGS sequence"/>
</dbReference>
<reference evidence="1" key="2">
    <citation type="journal article" date="2021" name="PeerJ">
        <title>Extensive microbial diversity within the chicken gut microbiome revealed by metagenomics and culture.</title>
        <authorList>
            <person name="Gilroy R."/>
            <person name="Ravi A."/>
            <person name="Getino M."/>
            <person name="Pursley I."/>
            <person name="Horton D.L."/>
            <person name="Alikhan N.F."/>
            <person name="Baker D."/>
            <person name="Gharbi K."/>
            <person name="Hall N."/>
            <person name="Watson M."/>
            <person name="Adriaenssens E.M."/>
            <person name="Foster-Nyarko E."/>
            <person name="Jarju S."/>
            <person name="Secka A."/>
            <person name="Antonio M."/>
            <person name="Oren A."/>
            <person name="Chaudhuri R.R."/>
            <person name="La Ragione R."/>
            <person name="Hildebrand F."/>
            <person name="Pallen M.J."/>
        </authorList>
    </citation>
    <scope>NUCLEOTIDE SEQUENCE</scope>
    <source>
        <strain evidence="1">2478</strain>
    </source>
</reference>
<sequence>MFILDSHCDTPSQILRLRDLAIDNVRGHVDIPKMKRGGVGASFFALYTPSSLGPDAACRKALELLSAVYDTVESSDGSLALAFSPEDAVSNSSKGLISIFIGMENGAPVGQSLSMLRMFYRMGVRYMTLCHSDNNAICDSCASAVKRWNGLSPFGREVVAEMNRLGMLVDVSHISDDSFYDVVACSSAPVVATHSCCRALADHPRNMTDDMIRALASGGGVIQINFYPVFLDSGFARVLDESGIMERGEAAESAFIANPSDPDARAAWHAVQDELMALPRPSYKRIVDHIDHAVSVAGIDHVGIGSDFDGIEVTPEGMEDISCIGRIFDEMRLRGYTENDIEKVAGGNFLRVMRVANNHL</sequence>
<protein>
    <submittedName>
        <fullName evidence="1">Dipeptidase</fullName>
    </submittedName>
</protein>
<reference evidence="1" key="1">
    <citation type="submission" date="2020-10" db="EMBL/GenBank/DDBJ databases">
        <authorList>
            <person name="Gilroy R."/>
        </authorList>
    </citation>
    <scope>NUCLEOTIDE SEQUENCE</scope>
    <source>
        <strain evidence="1">2478</strain>
    </source>
</reference>
<evidence type="ECO:0000313" key="1">
    <source>
        <dbReference type="EMBL" id="MBO8479451.1"/>
    </source>
</evidence>
<accession>A0A9D9IWD7</accession>
<dbReference type="InterPro" id="IPR008257">
    <property type="entry name" value="Pept_M19"/>
</dbReference>
<dbReference type="Gene3D" id="3.20.20.140">
    <property type="entry name" value="Metal-dependent hydrolases"/>
    <property type="match status" value="1"/>
</dbReference>
<comment type="caution">
    <text evidence="1">The sequence shown here is derived from an EMBL/GenBank/DDBJ whole genome shotgun (WGS) entry which is preliminary data.</text>
</comment>
<dbReference type="InterPro" id="IPR032466">
    <property type="entry name" value="Metal_Hydrolase"/>
</dbReference>
<proteinExistence type="predicted"/>
<dbReference type="EMBL" id="JADILZ010000110">
    <property type="protein sequence ID" value="MBO8479451.1"/>
    <property type="molecule type" value="Genomic_DNA"/>
</dbReference>
<dbReference type="GO" id="GO:0070573">
    <property type="term" value="F:metallodipeptidase activity"/>
    <property type="evidence" value="ECO:0007669"/>
    <property type="project" value="InterPro"/>
</dbReference>
<gene>
    <name evidence="1" type="ORF">IAB80_11290</name>
</gene>